<accession>A0AB40B0M2</accession>
<sequence length="124" mass="13894">MVLDNEGFEQHLFRTLGVHHTKPWGLNHLTSTTVSRSDMLHEIPKASNSDLQLAVNDPFSPPSLLHDRLPPVDIRGSESDASASLSSLSRMWDAKNMISRHAILGHVRCLDSLCQGPWRDECQK</sequence>
<evidence type="ECO:0000313" key="2">
    <source>
        <dbReference type="RefSeq" id="XP_039120715.1"/>
    </source>
</evidence>
<dbReference type="AlphaFoldDB" id="A0AB40B0M2"/>
<proteinExistence type="predicted"/>
<organism evidence="1 2">
    <name type="scientific">Dioscorea cayennensis subsp. rotundata</name>
    <name type="common">White Guinea yam</name>
    <name type="synonym">Dioscorea rotundata</name>
    <dbReference type="NCBI Taxonomy" id="55577"/>
    <lineage>
        <taxon>Eukaryota</taxon>
        <taxon>Viridiplantae</taxon>
        <taxon>Streptophyta</taxon>
        <taxon>Embryophyta</taxon>
        <taxon>Tracheophyta</taxon>
        <taxon>Spermatophyta</taxon>
        <taxon>Magnoliopsida</taxon>
        <taxon>Liliopsida</taxon>
        <taxon>Dioscoreales</taxon>
        <taxon>Dioscoreaceae</taxon>
        <taxon>Dioscorea</taxon>
    </lineage>
</organism>
<gene>
    <name evidence="2" type="primary">LOC120257217</name>
</gene>
<protein>
    <submittedName>
        <fullName evidence="2">Tubulin beta-1 chain-like</fullName>
    </submittedName>
</protein>
<reference evidence="2" key="1">
    <citation type="submission" date="2025-08" db="UniProtKB">
        <authorList>
            <consortium name="RefSeq"/>
        </authorList>
    </citation>
    <scope>IDENTIFICATION</scope>
</reference>
<dbReference type="Proteomes" id="UP001515500">
    <property type="component" value="Unplaced"/>
</dbReference>
<dbReference type="GeneID" id="120257217"/>
<keyword evidence="1" id="KW-1185">Reference proteome</keyword>
<evidence type="ECO:0000313" key="1">
    <source>
        <dbReference type="Proteomes" id="UP001515500"/>
    </source>
</evidence>
<dbReference type="RefSeq" id="XP_039120715.1">
    <property type="nucleotide sequence ID" value="XM_039264781.1"/>
</dbReference>
<name>A0AB40B0M2_DIOCR</name>